<dbReference type="Proteomes" id="UP000690515">
    <property type="component" value="Unassembled WGS sequence"/>
</dbReference>
<evidence type="ECO:0000313" key="2">
    <source>
        <dbReference type="Proteomes" id="UP000690515"/>
    </source>
</evidence>
<accession>A0ABS5ZC36</accession>
<keyword evidence="2" id="KW-1185">Reference proteome</keyword>
<evidence type="ECO:0000313" key="1">
    <source>
        <dbReference type="EMBL" id="MBU2710881.1"/>
    </source>
</evidence>
<organism evidence="1 2">
    <name type="scientific">Zooshikella harenae</name>
    <dbReference type="NCBI Taxonomy" id="2827238"/>
    <lineage>
        <taxon>Bacteria</taxon>
        <taxon>Pseudomonadati</taxon>
        <taxon>Pseudomonadota</taxon>
        <taxon>Gammaproteobacteria</taxon>
        <taxon>Oceanospirillales</taxon>
        <taxon>Zooshikellaceae</taxon>
        <taxon>Zooshikella</taxon>
    </lineage>
</organism>
<sequence length="596" mass="68446">MSTHQSLDLKVPKQCRTSLTFADASPDAIETWLTDLPKANLGVMAKQLYNALQEVNQLQISYAPRFDIMELFRPQCYYVCDQLGKHFLGHSIVLTEQQRKIANLAQTIQYQLTIGYKHIVRDMLLGGKRPEGSKELLVNATHRAMSDTSHTLLRAYQLYCPIPKNLWHELHQLYRLAESLQLLQQVVSDPQNSFIHDYTIEANYKRMLLLACSRPNQVRQGDLLQIFNALEYWTDAVVLGPARDNIPTTFIIDLESDMGPAYRALYSKTLKTHHRALEPTELTETINLFLKDPDECELTIPKAISKELLLHLSHAWGPIQKRTFKRIPASGTLELSVGLTATHYYLCGKQEFRLWLEVQHVADHIPERQKERFDKKEYDVWSPAFDARHNEQRVLAKDEANISYTPEEERKHKPIFPVFSANLLNTSPGGYCVSWQGHLPQHLQTGELLGIHEVEYNSWNLAIIRWLHLEAENQVELGIELLTCNARPCAMCLLRKIEDSSQYMRGFFVPEIKALDQPASLITPRIPFQVGHKIKVNLDGVIHKAQLTNLLLSTSSFNQFEFHLTDLDSSINKQPSTHKPKNKDDDDEFGGIWDIL</sequence>
<name>A0ABS5ZC36_9GAMM</name>
<gene>
    <name evidence="1" type="ORF">KCG35_07400</name>
</gene>
<protein>
    <recommendedName>
        <fullName evidence="3">GTPase</fullName>
    </recommendedName>
</protein>
<dbReference type="RefSeq" id="WP_215819046.1">
    <property type="nucleotide sequence ID" value="NZ_JAGSOY010000012.1"/>
</dbReference>
<reference evidence="1 2" key="1">
    <citation type="submission" date="2021-04" db="EMBL/GenBank/DDBJ databases">
        <authorList>
            <person name="Pira H."/>
            <person name="Risdian C."/>
            <person name="Wink J."/>
        </authorList>
    </citation>
    <scope>NUCLEOTIDE SEQUENCE [LARGE SCALE GENOMIC DNA]</scope>
    <source>
        <strain evidence="1 2">WH53</strain>
    </source>
</reference>
<proteinExistence type="predicted"/>
<evidence type="ECO:0008006" key="3">
    <source>
        <dbReference type="Google" id="ProtNLM"/>
    </source>
</evidence>
<dbReference type="EMBL" id="JAGSOY010000012">
    <property type="protein sequence ID" value="MBU2710881.1"/>
    <property type="molecule type" value="Genomic_DNA"/>
</dbReference>
<comment type="caution">
    <text evidence="1">The sequence shown here is derived from an EMBL/GenBank/DDBJ whole genome shotgun (WGS) entry which is preliminary data.</text>
</comment>